<proteinExistence type="predicted"/>
<organism evidence="1 2">
    <name type="scientific">Auriscalpium vulgare</name>
    <dbReference type="NCBI Taxonomy" id="40419"/>
    <lineage>
        <taxon>Eukaryota</taxon>
        <taxon>Fungi</taxon>
        <taxon>Dikarya</taxon>
        <taxon>Basidiomycota</taxon>
        <taxon>Agaricomycotina</taxon>
        <taxon>Agaricomycetes</taxon>
        <taxon>Russulales</taxon>
        <taxon>Auriscalpiaceae</taxon>
        <taxon>Auriscalpium</taxon>
    </lineage>
</organism>
<sequence length="256" mass="26857">MKLLNAAFGSAFLGASTVAGRTFTVYNGCPFTIWPAIFTDLNAGSATPAQATGWAADAYTAVSFSVPDNWTAGRIWARRDCDFSSNPGPNSCLDGGCNGGLECDAHTGTGVPPASLAEFTLSTDPDTPDYYDVSLVDGYNLPVRISPTGGCHVADCPVDLGPNCPSNLKGPYDSTGFPVGCKSACEVDSDPQNSPNCCSGQYNTKETCPSSGVQDYAYFKGNCPNSYVYAYDESSGTALWTCPSNTQADYTITFCP</sequence>
<accession>A0ACB8S0E9</accession>
<evidence type="ECO:0000313" key="2">
    <source>
        <dbReference type="Proteomes" id="UP000814033"/>
    </source>
</evidence>
<keyword evidence="2" id="KW-1185">Reference proteome</keyword>
<gene>
    <name evidence="1" type="ORF">FA95DRAFT_1604300</name>
</gene>
<name>A0ACB8S0E9_9AGAM</name>
<dbReference type="Proteomes" id="UP000814033">
    <property type="component" value="Unassembled WGS sequence"/>
</dbReference>
<reference evidence="1" key="2">
    <citation type="journal article" date="2022" name="New Phytol.">
        <title>Evolutionary transition to the ectomycorrhizal habit in the genomes of a hyperdiverse lineage of mushroom-forming fungi.</title>
        <authorList>
            <person name="Looney B."/>
            <person name="Miyauchi S."/>
            <person name="Morin E."/>
            <person name="Drula E."/>
            <person name="Courty P.E."/>
            <person name="Kohler A."/>
            <person name="Kuo A."/>
            <person name="LaButti K."/>
            <person name="Pangilinan J."/>
            <person name="Lipzen A."/>
            <person name="Riley R."/>
            <person name="Andreopoulos W."/>
            <person name="He G."/>
            <person name="Johnson J."/>
            <person name="Nolan M."/>
            <person name="Tritt A."/>
            <person name="Barry K.W."/>
            <person name="Grigoriev I.V."/>
            <person name="Nagy L.G."/>
            <person name="Hibbett D."/>
            <person name="Henrissat B."/>
            <person name="Matheny P.B."/>
            <person name="Labbe J."/>
            <person name="Martin F.M."/>
        </authorList>
    </citation>
    <scope>NUCLEOTIDE SEQUENCE</scope>
    <source>
        <strain evidence="1">FP105234-sp</strain>
    </source>
</reference>
<protein>
    <submittedName>
        <fullName evidence="1">Osmotin thaumatin-like protein</fullName>
    </submittedName>
</protein>
<reference evidence="1" key="1">
    <citation type="submission" date="2021-02" db="EMBL/GenBank/DDBJ databases">
        <authorList>
            <consortium name="DOE Joint Genome Institute"/>
            <person name="Ahrendt S."/>
            <person name="Looney B.P."/>
            <person name="Miyauchi S."/>
            <person name="Morin E."/>
            <person name="Drula E."/>
            <person name="Courty P.E."/>
            <person name="Chicoki N."/>
            <person name="Fauchery L."/>
            <person name="Kohler A."/>
            <person name="Kuo A."/>
            <person name="Labutti K."/>
            <person name="Pangilinan J."/>
            <person name="Lipzen A."/>
            <person name="Riley R."/>
            <person name="Andreopoulos W."/>
            <person name="He G."/>
            <person name="Johnson J."/>
            <person name="Barry K.W."/>
            <person name="Grigoriev I.V."/>
            <person name="Nagy L."/>
            <person name="Hibbett D."/>
            <person name="Henrissat B."/>
            <person name="Matheny P.B."/>
            <person name="Labbe J."/>
            <person name="Martin F."/>
        </authorList>
    </citation>
    <scope>NUCLEOTIDE SEQUENCE</scope>
    <source>
        <strain evidence="1">FP105234-sp</strain>
    </source>
</reference>
<evidence type="ECO:0000313" key="1">
    <source>
        <dbReference type="EMBL" id="KAI0049480.1"/>
    </source>
</evidence>
<comment type="caution">
    <text evidence="1">The sequence shown here is derived from an EMBL/GenBank/DDBJ whole genome shotgun (WGS) entry which is preliminary data.</text>
</comment>
<dbReference type="EMBL" id="MU275872">
    <property type="protein sequence ID" value="KAI0049480.1"/>
    <property type="molecule type" value="Genomic_DNA"/>
</dbReference>